<organism evidence="1 2">
    <name type="scientific">Rubroshorea leprosula</name>
    <dbReference type="NCBI Taxonomy" id="152421"/>
    <lineage>
        <taxon>Eukaryota</taxon>
        <taxon>Viridiplantae</taxon>
        <taxon>Streptophyta</taxon>
        <taxon>Embryophyta</taxon>
        <taxon>Tracheophyta</taxon>
        <taxon>Spermatophyta</taxon>
        <taxon>Magnoliopsida</taxon>
        <taxon>eudicotyledons</taxon>
        <taxon>Gunneridae</taxon>
        <taxon>Pentapetalae</taxon>
        <taxon>rosids</taxon>
        <taxon>malvids</taxon>
        <taxon>Malvales</taxon>
        <taxon>Dipterocarpaceae</taxon>
        <taxon>Rubroshorea</taxon>
    </lineage>
</organism>
<dbReference type="Proteomes" id="UP001054252">
    <property type="component" value="Unassembled WGS sequence"/>
</dbReference>
<dbReference type="EMBL" id="BPVZ01000019">
    <property type="protein sequence ID" value="GKV02525.1"/>
    <property type="molecule type" value="Genomic_DNA"/>
</dbReference>
<dbReference type="AlphaFoldDB" id="A0AAV5IVB4"/>
<evidence type="ECO:0000313" key="1">
    <source>
        <dbReference type="EMBL" id="GKV02525.1"/>
    </source>
</evidence>
<sequence>MTGIMTSSTPTFSVKTLRQFHGTSLVNSVAFASRRSLISIVLVFPRGELGMRCMVSGWVNLGIFGNKG</sequence>
<keyword evidence="2" id="KW-1185">Reference proteome</keyword>
<reference evidence="1 2" key="1">
    <citation type="journal article" date="2021" name="Commun. Biol.">
        <title>The genome of Shorea leprosula (Dipterocarpaceae) highlights the ecological relevance of drought in aseasonal tropical rainforests.</title>
        <authorList>
            <person name="Ng K.K.S."/>
            <person name="Kobayashi M.J."/>
            <person name="Fawcett J.A."/>
            <person name="Hatakeyama M."/>
            <person name="Paape T."/>
            <person name="Ng C.H."/>
            <person name="Ang C.C."/>
            <person name="Tnah L.H."/>
            <person name="Lee C.T."/>
            <person name="Nishiyama T."/>
            <person name="Sese J."/>
            <person name="O'Brien M.J."/>
            <person name="Copetti D."/>
            <person name="Mohd Noor M.I."/>
            <person name="Ong R.C."/>
            <person name="Putra M."/>
            <person name="Sireger I.Z."/>
            <person name="Indrioko S."/>
            <person name="Kosugi Y."/>
            <person name="Izuno A."/>
            <person name="Isagi Y."/>
            <person name="Lee S.L."/>
            <person name="Shimizu K.K."/>
        </authorList>
    </citation>
    <scope>NUCLEOTIDE SEQUENCE [LARGE SCALE GENOMIC DNA]</scope>
    <source>
        <strain evidence="1">214</strain>
    </source>
</reference>
<comment type="caution">
    <text evidence="1">The sequence shown here is derived from an EMBL/GenBank/DDBJ whole genome shotgun (WGS) entry which is preliminary data.</text>
</comment>
<protein>
    <submittedName>
        <fullName evidence="1">Uncharacterized protein</fullName>
    </submittedName>
</protein>
<evidence type="ECO:0000313" key="2">
    <source>
        <dbReference type="Proteomes" id="UP001054252"/>
    </source>
</evidence>
<gene>
    <name evidence="1" type="ORF">SLEP1_g14958</name>
</gene>
<name>A0AAV5IVB4_9ROSI</name>
<accession>A0AAV5IVB4</accession>
<proteinExistence type="predicted"/>